<sequence length="107" mass="12288">MLNSNKRYIILIRLIILSAIGSLIHSCINDNYELIKKDPVKIKAVIIDEKIYRPNSPVSHDFYYAYQFEVRGKHFTGNSGSAHFKIGDSVEVQYLRTNPEISTLSEK</sequence>
<comment type="caution">
    <text evidence="1">The sequence shown here is derived from an EMBL/GenBank/DDBJ whole genome shotgun (WGS) entry which is preliminary data.</text>
</comment>
<evidence type="ECO:0000313" key="2">
    <source>
        <dbReference type="Proteomes" id="UP000638732"/>
    </source>
</evidence>
<accession>A0A965ZDL4</accession>
<evidence type="ECO:0000313" key="1">
    <source>
        <dbReference type="EMBL" id="NCD68820.1"/>
    </source>
</evidence>
<keyword evidence="2" id="KW-1185">Reference proteome</keyword>
<dbReference type="RefSeq" id="WP_166584837.1">
    <property type="nucleotide sequence ID" value="NZ_WWEO01000039.1"/>
</dbReference>
<dbReference type="EMBL" id="WWEO01000039">
    <property type="protein sequence ID" value="NCD68820.1"/>
    <property type="molecule type" value="Genomic_DNA"/>
</dbReference>
<gene>
    <name evidence="1" type="ORF">GSY63_05580</name>
</gene>
<organism evidence="1 2">
    <name type="scientific">Mucilaginibacter agri</name>
    <dbReference type="NCBI Taxonomy" id="2695265"/>
    <lineage>
        <taxon>Bacteria</taxon>
        <taxon>Pseudomonadati</taxon>
        <taxon>Bacteroidota</taxon>
        <taxon>Sphingobacteriia</taxon>
        <taxon>Sphingobacteriales</taxon>
        <taxon>Sphingobacteriaceae</taxon>
        <taxon>Mucilaginibacter</taxon>
    </lineage>
</organism>
<proteinExistence type="predicted"/>
<protein>
    <submittedName>
        <fullName evidence="1">Uncharacterized protein</fullName>
    </submittedName>
</protein>
<dbReference type="Proteomes" id="UP000638732">
    <property type="component" value="Unassembled WGS sequence"/>
</dbReference>
<dbReference type="AlphaFoldDB" id="A0A965ZDL4"/>
<reference evidence="1" key="1">
    <citation type="submission" date="2020-01" db="EMBL/GenBank/DDBJ databases">
        <authorList>
            <person name="Seo Y.L."/>
        </authorList>
    </citation>
    <scope>NUCLEOTIDE SEQUENCE</scope>
    <source>
        <strain evidence="1">R11</strain>
    </source>
</reference>
<name>A0A965ZDL4_9SPHI</name>
<reference evidence="1" key="2">
    <citation type="submission" date="2020-10" db="EMBL/GenBank/DDBJ databases">
        <title>Mucilaginibacter sp. nov., isolated from soil.</title>
        <authorList>
            <person name="Jeon C.O."/>
        </authorList>
    </citation>
    <scope>NUCLEOTIDE SEQUENCE</scope>
    <source>
        <strain evidence="1">R11</strain>
    </source>
</reference>